<name>X0Y441_9ZZZZ</name>
<gene>
    <name evidence="2" type="ORF">S01H1_77363</name>
</gene>
<reference evidence="2" key="1">
    <citation type="journal article" date="2014" name="Front. Microbiol.">
        <title>High frequency of phylogenetically diverse reductive dehalogenase-homologous genes in deep subseafloor sedimentary metagenomes.</title>
        <authorList>
            <person name="Kawai M."/>
            <person name="Futagami T."/>
            <person name="Toyoda A."/>
            <person name="Takaki Y."/>
            <person name="Nishi S."/>
            <person name="Hori S."/>
            <person name="Arai W."/>
            <person name="Tsubouchi T."/>
            <person name="Morono Y."/>
            <person name="Uchiyama I."/>
            <person name="Ito T."/>
            <person name="Fujiyama A."/>
            <person name="Inagaki F."/>
            <person name="Takami H."/>
        </authorList>
    </citation>
    <scope>NUCLEOTIDE SEQUENCE</scope>
    <source>
        <strain evidence="2">Expedition CK06-06</strain>
    </source>
</reference>
<proteinExistence type="predicted"/>
<dbReference type="InterPro" id="IPR051919">
    <property type="entry name" value="W-dependent_AOR"/>
</dbReference>
<dbReference type="PANTHER" id="PTHR30038">
    <property type="entry name" value="ALDEHYDE FERREDOXIN OXIDOREDUCTASE"/>
    <property type="match status" value="1"/>
</dbReference>
<dbReference type="SUPFAM" id="SSF56228">
    <property type="entry name" value="Aldehyde ferredoxin oxidoreductase, N-terminal domain"/>
    <property type="match status" value="1"/>
</dbReference>
<protein>
    <recommendedName>
        <fullName evidence="1">Aldehyde ferredoxin oxidoreductase N-terminal domain-containing protein</fullName>
    </recommendedName>
</protein>
<evidence type="ECO:0000259" key="1">
    <source>
        <dbReference type="Pfam" id="PF02730"/>
    </source>
</evidence>
<dbReference type="InterPro" id="IPR036503">
    <property type="entry name" value="Ald_Fedxn_OxRdtase_N_sf"/>
</dbReference>
<dbReference type="Gene3D" id="3.60.9.10">
    <property type="entry name" value="Aldehyde ferredoxin oxidoreductase, N-terminal domain"/>
    <property type="match status" value="1"/>
</dbReference>
<feature type="domain" description="Aldehyde ferredoxin oxidoreductase N-terminal" evidence="1">
    <location>
        <begin position="10"/>
        <end position="86"/>
    </location>
</feature>
<organism evidence="2">
    <name type="scientific">marine sediment metagenome</name>
    <dbReference type="NCBI Taxonomy" id="412755"/>
    <lineage>
        <taxon>unclassified sequences</taxon>
        <taxon>metagenomes</taxon>
        <taxon>ecological metagenomes</taxon>
    </lineage>
</organism>
<dbReference type="InterPro" id="IPR013983">
    <property type="entry name" value="Ald_Fedxn_OxRdtase_N"/>
</dbReference>
<dbReference type="PANTHER" id="PTHR30038:SF0">
    <property type="entry name" value="TUNGSTEN-CONTAINING ALDEHYDE FERREDOXIN OXIDOREDUCTASE"/>
    <property type="match status" value="1"/>
</dbReference>
<evidence type="ECO:0000313" key="2">
    <source>
        <dbReference type="EMBL" id="GAG50515.1"/>
    </source>
</evidence>
<dbReference type="GO" id="GO:0016625">
    <property type="term" value="F:oxidoreductase activity, acting on the aldehyde or oxo group of donors, iron-sulfur protein as acceptor"/>
    <property type="evidence" value="ECO:0007669"/>
    <property type="project" value="InterPro"/>
</dbReference>
<dbReference type="GO" id="GO:0051536">
    <property type="term" value="F:iron-sulfur cluster binding"/>
    <property type="evidence" value="ECO:0007669"/>
    <property type="project" value="InterPro"/>
</dbReference>
<dbReference type="AlphaFoldDB" id="X0Y441"/>
<feature type="non-terminal residue" evidence="2">
    <location>
        <position position="86"/>
    </location>
</feature>
<dbReference type="EMBL" id="BARS01051987">
    <property type="protein sequence ID" value="GAG50515.1"/>
    <property type="molecule type" value="Genomic_DNA"/>
</dbReference>
<sequence length="86" mass="9474">MDKPTYGYAGKQLRISLNNRKVTVENMDPKVLRRYLGGVGYGARILYDELKKGIDPLSKANKLIFATGPLSLNRIPGGGSVMVCFK</sequence>
<comment type="caution">
    <text evidence="2">The sequence shown here is derived from an EMBL/GenBank/DDBJ whole genome shotgun (WGS) entry which is preliminary data.</text>
</comment>
<dbReference type="Pfam" id="PF02730">
    <property type="entry name" value="AFOR_N"/>
    <property type="match status" value="1"/>
</dbReference>
<accession>X0Y441</accession>